<comment type="caution">
    <text evidence="2">The sequence shown here is derived from an EMBL/GenBank/DDBJ whole genome shotgun (WGS) entry which is preliminary data.</text>
</comment>
<evidence type="ECO:0000313" key="2">
    <source>
        <dbReference type="EMBL" id="GFS26712.1"/>
    </source>
</evidence>
<protein>
    <submittedName>
        <fullName evidence="2">Uncharacterized protein</fullName>
    </submittedName>
</protein>
<keyword evidence="3" id="KW-1185">Reference proteome</keyword>
<feature type="compositionally biased region" description="Low complexity" evidence="1">
    <location>
        <begin position="130"/>
        <end position="141"/>
    </location>
</feature>
<reference evidence="2 3" key="1">
    <citation type="journal article" date="2021" name="Elife">
        <title>Chloroplast acquisition without the gene transfer in kleptoplastic sea slugs, Plakobranchus ocellatus.</title>
        <authorList>
            <person name="Maeda T."/>
            <person name="Takahashi S."/>
            <person name="Yoshida T."/>
            <person name="Shimamura S."/>
            <person name="Takaki Y."/>
            <person name="Nagai Y."/>
            <person name="Toyoda A."/>
            <person name="Suzuki Y."/>
            <person name="Arimoto A."/>
            <person name="Ishii H."/>
            <person name="Satoh N."/>
            <person name="Nishiyama T."/>
            <person name="Hasebe M."/>
            <person name="Maruyama T."/>
            <person name="Minagawa J."/>
            <person name="Obokata J."/>
            <person name="Shigenobu S."/>
        </authorList>
    </citation>
    <scope>NUCLEOTIDE SEQUENCE [LARGE SCALE GENOMIC DNA]</scope>
</reference>
<evidence type="ECO:0000313" key="3">
    <source>
        <dbReference type="Proteomes" id="UP000762676"/>
    </source>
</evidence>
<gene>
    <name evidence="2" type="ORF">ElyMa_005223900</name>
</gene>
<dbReference type="EMBL" id="BMAT01010429">
    <property type="protein sequence ID" value="GFS26712.1"/>
    <property type="molecule type" value="Genomic_DNA"/>
</dbReference>
<accession>A0AAV4K0K8</accession>
<feature type="region of interest" description="Disordered" evidence="1">
    <location>
        <begin position="119"/>
        <end position="141"/>
    </location>
</feature>
<evidence type="ECO:0000256" key="1">
    <source>
        <dbReference type="SAM" id="MobiDB-lite"/>
    </source>
</evidence>
<name>A0AAV4K0K8_9GAST</name>
<sequence length="226" mass="25256">MPCGSDIIDSPTRRRYRFSKRCTDLTCPDPLLRPPLDIRNAACRQDSCASFRAIRGYRPGDFFTRGTTVGGSTRACSLTDASERIHAAGGYSTWNRSTCAGVPRITTCTRFGSPSENMTRFRCSPRKSDSSSSGEDFSPQKCECTTQVETQTVTSNAFTMTEKRSRDQGTVVDLQMSDKTVDATLVMRDVATDTDDEFVMQFDDFLHSESRRSTRSFSTKRSIKFS</sequence>
<proteinExistence type="predicted"/>
<organism evidence="2 3">
    <name type="scientific">Elysia marginata</name>
    <dbReference type="NCBI Taxonomy" id="1093978"/>
    <lineage>
        <taxon>Eukaryota</taxon>
        <taxon>Metazoa</taxon>
        <taxon>Spiralia</taxon>
        <taxon>Lophotrochozoa</taxon>
        <taxon>Mollusca</taxon>
        <taxon>Gastropoda</taxon>
        <taxon>Heterobranchia</taxon>
        <taxon>Euthyneura</taxon>
        <taxon>Panpulmonata</taxon>
        <taxon>Sacoglossa</taxon>
        <taxon>Placobranchoidea</taxon>
        <taxon>Plakobranchidae</taxon>
        <taxon>Elysia</taxon>
    </lineage>
</organism>
<dbReference type="AlphaFoldDB" id="A0AAV4K0K8"/>
<dbReference type="Proteomes" id="UP000762676">
    <property type="component" value="Unassembled WGS sequence"/>
</dbReference>